<accession>A0A561UF65</accession>
<dbReference type="EMBL" id="VIWT01000001">
    <property type="protein sequence ID" value="TWF98002.1"/>
    <property type="molecule type" value="Genomic_DNA"/>
</dbReference>
<evidence type="ECO:0008006" key="5">
    <source>
        <dbReference type="Google" id="ProtNLM"/>
    </source>
</evidence>
<dbReference type="Proteomes" id="UP000317940">
    <property type="component" value="Unassembled WGS sequence"/>
</dbReference>
<dbReference type="InterPro" id="IPR017853">
    <property type="entry name" value="GH"/>
</dbReference>
<dbReference type="SUPFAM" id="SSF51445">
    <property type="entry name" value="(Trans)glycosidases"/>
    <property type="match status" value="1"/>
</dbReference>
<dbReference type="PROSITE" id="PS51257">
    <property type="entry name" value="PROKAR_LIPOPROTEIN"/>
    <property type="match status" value="1"/>
</dbReference>
<feature type="signal peptide" evidence="2">
    <location>
        <begin position="1"/>
        <end position="31"/>
    </location>
</feature>
<evidence type="ECO:0000256" key="1">
    <source>
        <dbReference type="SAM" id="MobiDB-lite"/>
    </source>
</evidence>
<dbReference type="Pfam" id="PF22612">
    <property type="entry name" value="GH113"/>
    <property type="match status" value="1"/>
</dbReference>
<comment type="caution">
    <text evidence="3">The sequence shown here is derived from an EMBL/GenBank/DDBJ whole genome shotgun (WGS) entry which is preliminary data.</text>
</comment>
<dbReference type="CDD" id="cd19608">
    <property type="entry name" value="GH113_mannanase-like"/>
    <property type="match status" value="1"/>
</dbReference>
<feature type="compositionally biased region" description="Low complexity" evidence="1">
    <location>
        <begin position="46"/>
        <end position="64"/>
    </location>
</feature>
<sequence length="394" mass="42374">MSTLMTRNRFRALTAGLTVLLLAAVSGCALGTTDAGPPPPPIPVESDTPAAPADAPSAASTPTSRVHFPWQPGKPELGIQVFWADTSKDTDQTVQLKINRMIDYVLALDANSISISFPFNTAGPSASAVSDGSDTPSPARLAMAVRSAKAAGLRVTVRPTLDESSLTAVSAKEWRGTIHPSSPAAWFQSYDAFLAPYLKEAQQDKVDTFVIGTEFTSMQPDPRWAETVNQAKTIYSGELTYAANWDSYVADPINIPVSRIGVDAYPPLKNVPDSAGIQQLVDGWNSWLDGKATGPLPNALFYEVDAPAENGAYAHPGVWGNGGGNRNLTTQANWFAAACQVAKDRHLSGLYWWRYDLHQDPQTADPQHDRSDSWLGRPAAQTIRTCFDSWATGG</sequence>
<feature type="region of interest" description="Disordered" evidence="1">
    <location>
        <begin position="34"/>
        <end position="70"/>
    </location>
</feature>
<keyword evidence="2" id="KW-0732">Signal</keyword>
<protein>
    <recommendedName>
        <fullName evidence="5">Glycosyl hydrolase family 26</fullName>
    </recommendedName>
</protein>
<evidence type="ECO:0000256" key="2">
    <source>
        <dbReference type="SAM" id="SignalP"/>
    </source>
</evidence>
<feature type="chain" id="PRO_5022052577" description="Glycosyl hydrolase family 26" evidence="2">
    <location>
        <begin position="32"/>
        <end position="394"/>
    </location>
</feature>
<organism evidence="3 4">
    <name type="scientific">Kitasatospora viridis</name>
    <dbReference type="NCBI Taxonomy" id="281105"/>
    <lineage>
        <taxon>Bacteria</taxon>
        <taxon>Bacillati</taxon>
        <taxon>Actinomycetota</taxon>
        <taxon>Actinomycetes</taxon>
        <taxon>Kitasatosporales</taxon>
        <taxon>Streptomycetaceae</taxon>
        <taxon>Kitasatospora</taxon>
    </lineage>
</organism>
<proteinExistence type="predicted"/>
<dbReference type="AlphaFoldDB" id="A0A561UF65"/>
<gene>
    <name evidence="3" type="ORF">FHX73_111804</name>
</gene>
<reference evidence="3 4" key="1">
    <citation type="submission" date="2019-06" db="EMBL/GenBank/DDBJ databases">
        <title>Sequencing the genomes of 1000 actinobacteria strains.</title>
        <authorList>
            <person name="Klenk H.-P."/>
        </authorList>
    </citation>
    <scope>NUCLEOTIDE SEQUENCE [LARGE SCALE GENOMIC DNA]</scope>
    <source>
        <strain evidence="3 4">DSM 44826</strain>
    </source>
</reference>
<evidence type="ECO:0000313" key="3">
    <source>
        <dbReference type="EMBL" id="TWF98002.1"/>
    </source>
</evidence>
<keyword evidence="4" id="KW-1185">Reference proteome</keyword>
<evidence type="ECO:0000313" key="4">
    <source>
        <dbReference type="Proteomes" id="UP000317940"/>
    </source>
</evidence>
<name>A0A561UF65_9ACTN</name>
<dbReference type="Gene3D" id="3.20.20.80">
    <property type="entry name" value="Glycosidases"/>
    <property type="match status" value="1"/>
</dbReference>
<dbReference type="InterPro" id="IPR055151">
    <property type="entry name" value="GH113"/>
</dbReference>